<dbReference type="InterPro" id="IPR050114">
    <property type="entry name" value="UPF0173_UPF0282_UlaG_hydrolase"/>
</dbReference>
<protein>
    <recommendedName>
        <fullName evidence="1">Metallo-beta-lactamase domain-containing protein</fullName>
    </recommendedName>
</protein>
<dbReference type="Gene3D" id="3.60.15.10">
    <property type="entry name" value="Ribonuclease Z/Hydroxyacylglutathione hydrolase-like"/>
    <property type="match status" value="1"/>
</dbReference>
<comment type="caution">
    <text evidence="2">The sequence shown here is derived from an EMBL/GenBank/DDBJ whole genome shotgun (WGS) entry which is preliminary data.</text>
</comment>
<dbReference type="SUPFAM" id="SSF56281">
    <property type="entry name" value="Metallo-hydrolase/oxidoreductase"/>
    <property type="match status" value="1"/>
</dbReference>
<dbReference type="PANTHER" id="PTHR43546">
    <property type="entry name" value="UPF0173 METAL-DEPENDENT HYDROLASE MJ1163-RELATED"/>
    <property type="match status" value="1"/>
</dbReference>
<sequence>MPSGFDPIGQVTFVGTATTVLRLGSFTLLTDPNFLHSGQRAYLGYGLFSRRLTNPATRIENLPDLDAVVLSHMHGDHFDRTARHGLPKSLPIITTPQAQRRLKRWGFAAADGLATWERRELHHGNERLSITSVPGHHGPGLLDRLLPAVMGSIIDLDRDGRRVLRLYITGDTLYRPSLAEIPDRFPDIDAMLIHLGGTRILGFLVTMDDRQGVDLMRLVKPEITLPIHYDDYRVFRSPLQDFLATAARHGLRPAIQTLRRGETRPLFGHRYAARR</sequence>
<dbReference type="EMBL" id="BOPC01000107">
    <property type="protein sequence ID" value="GIJ30351.1"/>
    <property type="molecule type" value="Genomic_DNA"/>
</dbReference>
<evidence type="ECO:0000313" key="2">
    <source>
        <dbReference type="EMBL" id="GIJ30351.1"/>
    </source>
</evidence>
<dbReference type="PANTHER" id="PTHR43546:SF7">
    <property type="entry name" value="METALLO-BETA-LACTAMASE DOMAIN-CONTAINING PROTEIN"/>
    <property type="match status" value="1"/>
</dbReference>
<proteinExistence type="predicted"/>
<dbReference type="Proteomes" id="UP000653076">
    <property type="component" value="Unassembled WGS sequence"/>
</dbReference>
<evidence type="ECO:0000313" key="3">
    <source>
        <dbReference type="Proteomes" id="UP000653076"/>
    </source>
</evidence>
<dbReference type="Pfam" id="PF12706">
    <property type="entry name" value="Lactamase_B_2"/>
    <property type="match status" value="1"/>
</dbReference>
<feature type="domain" description="Metallo-beta-lactamase" evidence="1">
    <location>
        <begin position="49"/>
        <end position="229"/>
    </location>
</feature>
<name>A0ABQ4JIU3_9ACTN</name>
<reference evidence="2 3" key="1">
    <citation type="submission" date="2021-01" db="EMBL/GenBank/DDBJ databases">
        <title>Whole genome shotgun sequence of Verrucosispora qiuiae NBRC 106684.</title>
        <authorList>
            <person name="Komaki H."/>
            <person name="Tamura T."/>
        </authorList>
    </citation>
    <scope>NUCLEOTIDE SEQUENCE [LARGE SCALE GENOMIC DNA]</scope>
    <source>
        <strain evidence="2 3">NBRC 106684</strain>
    </source>
</reference>
<keyword evidence="3" id="KW-1185">Reference proteome</keyword>
<accession>A0ABQ4JIU3</accession>
<organism evidence="2 3">
    <name type="scientific">Micromonospora qiuiae</name>
    <dbReference type="NCBI Taxonomy" id="502268"/>
    <lineage>
        <taxon>Bacteria</taxon>
        <taxon>Bacillati</taxon>
        <taxon>Actinomycetota</taxon>
        <taxon>Actinomycetes</taxon>
        <taxon>Micromonosporales</taxon>
        <taxon>Micromonosporaceae</taxon>
        <taxon>Micromonospora</taxon>
    </lineage>
</organism>
<gene>
    <name evidence="2" type="ORF">Vqi01_55130</name>
</gene>
<dbReference type="InterPro" id="IPR001279">
    <property type="entry name" value="Metallo-B-lactamas"/>
</dbReference>
<dbReference type="InterPro" id="IPR036866">
    <property type="entry name" value="RibonucZ/Hydroxyglut_hydro"/>
</dbReference>
<evidence type="ECO:0000259" key="1">
    <source>
        <dbReference type="Pfam" id="PF12706"/>
    </source>
</evidence>